<dbReference type="InParanoid" id="A0A1W4XCS0"/>
<gene>
    <name evidence="8" type="primary">LOC108742934</name>
</gene>
<dbReference type="KEGG" id="apln:108742934"/>
<evidence type="ECO:0000256" key="3">
    <source>
        <dbReference type="ARBA" id="ARBA00022777"/>
    </source>
</evidence>
<dbReference type="GO" id="GO:0019287">
    <property type="term" value="P:isopentenyl diphosphate biosynthetic process, mevalonate pathway"/>
    <property type="evidence" value="ECO:0007669"/>
    <property type="project" value="UniProtKB-UniPathway"/>
</dbReference>
<sequence length="441" mass="48919">MVENNFQQSSEKLHSELLIKVSAPGKVILHGEHSVVFGKLAIAASLGLRTKLSLSELKSDIELNMLTIQLKDLNLIQSYDVKIIQQDLLAKCRSIIKNNPNYSLENPQLINHEEILQITEDFVTRYSKPLNPYQNIALVSLFYLFAGTLGSVDIKLRPININLETDLTINAGTGSSASYLVTLSAAFIQYIRFKANFGKNQIKNGQTKHRNSEVTNSIKFDTDDLQLISKWAYNAEKIIHGPASGIDNTICTFGSMVEFRKGSQPRVIELPTKFRMLLINSMVTRNTKSMIAVAQETKKEFPTVFDSILDAMNAVAESALETIIRLSQLKTVVEHENCDSEMVSLFKRLEKLTDMNQNLLAAIGVSHPKLDRICSILKENGLHGKLTGAGGGGFAIALVNHYHPDDKIKALMEKLETEGFSVQLTDLGGPGVLIDEFKVNS</sequence>
<dbReference type="FunCoup" id="A0A1W4XCS0">
    <property type="interactions" value="1436"/>
</dbReference>
<keyword evidence="5" id="KW-0067">ATP-binding</keyword>
<comment type="subcellular location">
    <subcellularLocation>
        <location evidence="5">Cytoplasm</location>
    </subcellularLocation>
</comment>
<keyword evidence="5" id="KW-1207">Sterol metabolism</keyword>
<evidence type="ECO:0000313" key="7">
    <source>
        <dbReference type="Proteomes" id="UP000192223"/>
    </source>
</evidence>
<comment type="similarity">
    <text evidence="5">Belongs to the GHMP kinase family. Mevalonate kinase subfamily.</text>
</comment>
<keyword evidence="1 5" id="KW-0963">Cytoplasm</keyword>
<dbReference type="GO" id="GO:0005524">
    <property type="term" value="F:ATP binding"/>
    <property type="evidence" value="ECO:0007669"/>
    <property type="project" value="UniProtKB-KW"/>
</dbReference>
<proteinExistence type="inferred from homology"/>
<keyword evidence="5" id="KW-0752">Steroid biosynthesis</keyword>
<dbReference type="GO" id="GO:0005829">
    <property type="term" value="C:cytosol"/>
    <property type="evidence" value="ECO:0007669"/>
    <property type="project" value="TreeGrafter"/>
</dbReference>
<dbReference type="PRINTS" id="PR00959">
    <property type="entry name" value="MEVGALKINASE"/>
</dbReference>
<keyword evidence="2 5" id="KW-0808">Transferase</keyword>
<evidence type="ECO:0000256" key="5">
    <source>
        <dbReference type="RuleBase" id="RU363087"/>
    </source>
</evidence>
<dbReference type="UniPathway" id="UPA00057">
    <property type="reaction ID" value="UER00098"/>
</dbReference>
<dbReference type="RefSeq" id="XP_018333799.1">
    <property type="nucleotide sequence ID" value="XM_018478297.2"/>
</dbReference>
<dbReference type="GO" id="GO:0004496">
    <property type="term" value="F:mevalonate kinase activity"/>
    <property type="evidence" value="ECO:0007669"/>
    <property type="project" value="UniProtKB-EC"/>
</dbReference>
<evidence type="ECO:0000259" key="6">
    <source>
        <dbReference type="Pfam" id="PF08544"/>
    </source>
</evidence>
<dbReference type="InterPro" id="IPR006205">
    <property type="entry name" value="Mev_gal_kin"/>
</dbReference>
<dbReference type="GeneID" id="108742934"/>
<keyword evidence="5" id="KW-0753">Steroid metabolism</keyword>
<dbReference type="InterPro" id="IPR036554">
    <property type="entry name" value="GHMP_kinase_C_sf"/>
</dbReference>
<dbReference type="EC" id="2.7.1.36" evidence="5"/>
<keyword evidence="7" id="KW-1185">Reference proteome</keyword>
<dbReference type="PANTHER" id="PTHR43290">
    <property type="entry name" value="MEVALONATE KINASE"/>
    <property type="match status" value="1"/>
</dbReference>
<keyword evidence="5" id="KW-0547">Nucleotide-binding</keyword>
<name>A0A1W4XCS0_AGRPL</name>
<dbReference type="Proteomes" id="UP000192223">
    <property type="component" value="Unplaced"/>
</dbReference>
<dbReference type="InterPro" id="IPR014721">
    <property type="entry name" value="Ribsml_uS5_D2-typ_fold_subgr"/>
</dbReference>
<protein>
    <recommendedName>
        <fullName evidence="5">Mevalonate kinase</fullName>
        <shortName evidence="5">MK</shortName>
        <ecNumber evidence="5">2.7.1.36</ecNumber>
    </recommendedName>
</protein>
<reference evidence="8" key="1">
    <citation type="submission" date="2025-08" db="UniProtKB">
        <authorList>
            <consortium name="RefSeq"/>
        </authorList>
    </citation>
    <scope>IDENTIFICATION</scope>
    <source>
        <tissue evidence="8">Entire body</tissue>
    </source>
</reference>
<evidence type="ECO:0000313" key="8">
    <source>
        <dbReference type="RefSeq" id="XP_018333799.1"/>
    </source>
</evidence>
<dbReference type="OrthoDB" id="1652964at2759"/>
<dbReference type="STRING" id="224129.A0A1W4XCS0"/>
<dbReference type="Gene3D" id="3.30.230.10">
    <property type="match status" value="1"/>
</dbReference>
<keyword evidence="5" id="KW-0443">Lipid metabolism</keyword>
<dbReference type="NCBIfam" id="TIGR00549">
    <property type="entry name" value="mevalon_kin"/>
    <property type="match status" value="1"/>
</dbReference>
<keyword evidence="4" id="KW-0460">Magnesium</keyword>
<dbReference type="GO" id="GO:0006695">
    <property type="term" value="P:cholesterol biosynthetic process"/>
    <property type="evidence" value="ECO:0007669"/>
    <property type="project" value="TreeGrafter"/>
</dbReference>
<dbReference type="Pfam" id="PF08544">
    <property type="entry name" value="GHMP_kinases_C"/>
    <property type="match status" value="1"/>
</dbReference>
<keyword evidence="5" id="KW-0444">Lipid biosynthesis</keyword>
<dbReference type="SUPFAM" id="SSF55060">
    <property type="entry name" value="GHMP Kinase, C-terminal domain"/>
    <property type="match status" value="1"/>
</dbReference>
<keyword evidence="5" id="KW-0756">Sterol biosynthesis</keyword>
<comment type="pathway">
    <text evidence="5">Isoprenoid biosynthesis; isopentenyl diphosphate biosynthesis via mevalonate pathway; isopentenyl diphosphate from (R)-mevalonate: step 1/3.</text>
</comment>
<organism evidence="7 8">
    <name type="scientific">Agrilus planipennis</name>
    <name type="common">Emerald ash borer</name>
    <name type="synonym">Agrilus marcopoli</name>
    <dbReference type="NCBI Taxonomy" id="224129"/>
    <lineage>
        <taxon>Eukaryota</taxon>
        <taxon>Metazoa</taxon>
        <taxon>Ecdysozoa</taxon>
        <taxon>Arthropoda</taxon>
        <taxon>Hexapoda</taxon>
        <taxon>Insecta</taxon>
        <taxon>Pterygota</taxon>
        <taxon>Neoptera</taxon>
        <taxon>Endopterygota</taxon>
        <taxon>Coleoptera</taxon>
        <taxon>Polyphaga</taxon>
        <taxon>Elateriformia</taxon>
        <taxon>Buprestoidea</taxon>
        <taxon>Buprestidae</taxon>
        <taxon>Agrilinae</taxon>
        <taxon>Agrilus</taxon>
    </lineage>
</organism>
<comment type="catalytic activity">
    <reaction evidence="5">
        <text>(R)-mevalonate + ATP = (R)-5-phosphomevalonate + ADP + H(+)</text>
        <dbReference type="Rhea" id="RHEA:17065"/>
        <dbReference type="ChEBI" id="CHEBI:15378"/>
        <dbReference type="ChEBI" id="CHEBI:30616"/>
        <dbReference type="ChEBI" id="CHEBI:36464"/>
        <dbReference type="ChEBI" id="CHEBI:58146"/>
        <dbReference type="ChEBI" id="CHEBI:456216"/>
        <dbReference type="EC" id="2.7.1.36"/>
    </reaction>
</comment>
<dbReference type="Gene3D" id="3.30.70.890">
    <property type="entry name" value="GHMP kinase, C-terminal domain"/>
    <property type="match status" value="1"/>
</dbReference>
<feature type="domain" description="GHMP kinase C-terminal" evidence="6">
    <location>
        <begin position="346"/>
        <end position="410"/>
    </location>
</feature>
<dbReference type="PANTHER" id="PTHR43290:SF2">
    <property type="entry name" value="MEVALONATE KINASE"/>
    <property type="match status" value="1"/>
</dbReference>
<keyword evidence="3 5" id="KW-0418">Kinase</keyword>
<evidence type="ECO:0000256" key="4">
    <source>
        <dbReference type="ARBA" id="ARBA00022842"/>
    </source>
</evidence>
<dbReference type="InterPro" id="IPR020568">
    <property type="entry name" value="Ribosomal_Su5_D2-typ_SF"/>
</dbReference>
<evidence type="ECO:0000256" key="1">
    <source>
        <dbReference type="ARBA" id="ARBA00022490"/>
    </source>
</evidence>
<accession>A0A1W4XCS0</accession>
<dbReference type="InterPro" id="IPR013750">
    <property type="entry name" value="GHMP_kinase_C_dom"/>
</dbReference>
<dbReference type="SUPFAM" id="SSF54211">
    <property type="entry name" value="Ribosomal protein S5 domain 2-like"/>
    <property type="match status" value="1"/>
</dbReference>
<dbReference type="AlphaFoldDB" id="A0A1W4XCS0"/>
<evidence type="ECO:0000256" key="2">
    <source>
        <dbReference type="ARBA" id="ARBA00022679"/>
    </source>
</evidence>